<keyword evidence="3" id="KW-1185">Reference proteome</keyword>
<sequence length="102" mass="10915">MKCHSPSANLSILHLLKLRAKPNSTPFNRPKKLLHVPVTLYEVMKEPEPCASVELGEPPSPWSSTNSKQAIDEGLGATDVEKVGCAGSQSSNTDETADSWAG</sequence>
<proteinExistence type="predicted"/>
<dbReference type="AlphaFoldDB" id="A0AAV4LQU4"/>
<evidence type="ECO:0000313" key="3">
    <source>
        <dbReference type="Proteomes" id="UP001497744"/>
    </source>
</evidence>
<accession>A0AAV4LQU4</accession>
<comment type="caution">
    <text evidence="2">The sequence shown here is derived from an EMBL/GenBank/DDBJ whole genome shotgun (WGS) entry which is preliminary data.</text>
</comment>
<dbReference type="EMBL" id="BPLF01000002">
    <property type="protein sequence ID" value="GIX62548.1"/>
    <property type="molecule type" value="Genomic_DNA"/>
</dbReference>
<evidence type="ECO:0000256" key="1">
    <source>
        <dbReference type="SAM" id="MobiDB-lite"/>
    </source>
</evidence>
<protein>
    <submittedName>
        <fullName evidence="2">N-acetylmuramoyl-L-alanine amidase</fullName>
    </submittedName>
</protein>
<name>A0AAV4LQU4_BABCB</name>
<dbReference type="RefSeq" id="XP_067714617.1">
    <property type="nucleotide sequence ID" value="XM_067858516.1"/>
</dbReference>
<dbReference type="Proteomes" id="UP001497744">
    <property type="component" value="Unassembled WGS sequence"/>
</dbReference>
<reference evidence="2 3" key="1">
    <citation type="submission" date="2021-06" db="EMBL/GenBank/DDBJ databases">
        <title>Genome sequence of Babesia caballi.</title>
        <authorList>
            <person name="Yamagishi J."/>
            <person name="Kidaka T."/>
            <person name="Ochi A."/>
        </authorList>
    </citation>
    <scope>NUCLEOTIDE SEQUENCE [LARGE SCALE GENOMIC DNA]</scope>
    <source>
        <strain evidence="2">USDA-D6B2</strain>
    </source>
</reference>
<feature type="region of interest" description="Disordered" evidence="1">
    <location>
        <begin position="51"/>
        <end position="102"/>
    </location>
</feature>
<organism evidence="2 3">
    <name type="scientific">Babesia caballi</name>
    <dbReference type="NCBI Taxonomy" id="5871"/>
    <lineage>
        <taxon>Eukaryota</taxon>
        <taxon>Sar</taxon>
        <taxon>Alveolata</taxon>
        <taxon>Apicomplexa</taxon>
        <taxon>Aconoidasida</taxon>
        <taxon>Piroplasmida</taxon>
        <taxon>Babesiidae</taxon>
        <taxon>Babesia</taxon>
    </lineage>
</organism>
<dbReference type="GeneID" id="94194029"/>
<gene>
    <name evidence="2" type="ORF">BcabD6B2_19830</name>
</gene>
<evidence type="ECO:0000313" key="2">
    <source>
        <dbReference type="EMBL" id="GIX62548.1"/>
    </source>
</evidence>